<feature type="compositionally biased region" description="Polar residues" evidence="3">
    <location>
        <begin position="672"/>
        <end position="697"/>
    </location>
</feature>
<comment type="caution">
    <text evidence="5">The sequence shown here is derived from an EMBL/GenBank/DDBJ whole genome shotgun (WGS) entry which is preliminary data.</text>
</comment>
<feature type="transmembrane region" description="Helical" evidence="4">
    <location>
        <begin position="723"/>
        <end position="745"/>
    </location>
</feature>
<protein>
    <recommendedName>
        <fullName evidence="7">DUF4005 domain-containing protein</fullName>
    </recommendedName>
</protein>
<keyword evidence="1" id="KW-0112">Calmodulin-binding</keyword>
<evidence type="ECO:0000313" key="5">
    <source>
        <dbReference type="EMBL" id="MBA0823291.1"/>
    </source>
</evidence>
<evidence type="ECO:0000256" key="4">
    <source>
        <dbReference type="SAM" id="Phobius"/>
    </source>
</evidence>
<feature type="compositionally biased region" description="Polar residues" evidence="3">
    <location>
        <begin position="641"/>
        <end position="652"/>
    </location>
</feature>
<dbReference type="AlphaFoldDB" id="A0A7J9IMH0"/>
<dbReference type="PANTHER" id="PTHR32295:SF154">
    <property type="entry name" value="PROTEIN IQ-DOMAIN 32"/>
    <property type="match status" value="1"/>
</dbReference>
<dbReference type="Proteomes" id="UP000593575">
    <property type="component" value="Unassembled WGS sequence"/>
</dbReference>
<feature type="compositionally biased region" description="Polar residues" evidence="3">
    <location>
        <begin position="448"/>
        <end position="459"/>
    </location>
</feature>
<evidence type="ECO:0000313" key="6">
    <source>
        <dbReference type="Proteomes" id="UP000593575"/>
    </source>
</evidence>
<feature type="compositionally biased region" description="Polar residues" evidence="3">
    <location>
        <begin position="403"/>
        <end position="413"/>
    </location>
</feature>
<proteinExistence type="inferred from homology"/>
<organism evidence="5 6">
    <name type="scientific">Gossypium armourianum</name>
    <dbReference type="NCBI Taxonomy" id="34283"/>
    <lineage>
        <taxon>Eukaryota</taxon>
        <taxon>Viridiplantae</taxon>
        <taxon>Streptophyta</taxon>
        <taxon>Embryophyta</taxon>
        <taxon>Tracheophyta</taxon>
        <taxon>Spermatophyta</taxon>
        <taxon>Magnoliopsida</taxon>
        <taxon>eudicotyledons</taxon>
        <taxon>Gunneridae</taxon>
        <taxon>Pentapetalae</taxon>
        <taxon>rosids</taxon>
        <taxon>malvids</taxon>
        <taxon>Malvales</taxon>
        <taxon>Malvaceae</taxon>
        <taxon>Malvoideae</taxon>
        <taxon>Gossypium</taxon>
    </lineage>
</organism>
<evidence type="ECO:0000256" key="3">
    <source>
        <dbReference type="SAM" id="MobiDB-lite"/>
    </source>
</evidence>
<feature type="region of interest" description="Disordered" evidence="3">
    <location>
        <begin position="383"/>
        <end position="470"/>
    </location>
</feature>
<sequence length="800" mass="88584">NKRSSDKKGWSFRKRSERHRVLSNSVIQVTTTTGLKESQDSVGFEFQQQDVSVAPEKTSTAQKELGKLKNLVKLQAAVRGHLVRRHAVGTLRCVQAIVKMQLLVRARQSQEGSYVEKLDGKHQGVNQRLGNSATKKKTYNSMEKLLSNRFAHQLMDSTPKTKTIHFKCDSSKPNSAWSWLERWMSVSSSEKASKAELPIEQPQQKKTEDCDSPRTPAVPSENISASNEPKPQVRETMVSSESEDNLITYDAANFKFEACQPSSSSVTDDSEQPQIDSAIKSDLKETSPEMNSQGQTMQISAHSQIEVHCLSNKPETGSEQPKHSMERFATEHLETEAKKFVFGSKRTSNPAFIAAQTKFEELSSTANSSRSINSSYQDVRVESNLDTVPSGADMISRSKEPSISENPVPNNWRVQHGGSECGTELSITSTLDSPDRSEAGTLEYENATKVSEQENCTSKSTKDLDVKNNDTVAIPVPDSSLPVAHQPEKLDDSKGGLANLIVADFPQVEQELLKSASNLQREQDPMKNQAYRSSPEVSPRSHMTVPESQGTPSSEVSVKAKKKKTDKSSQKRKSLSAAKGSPSTPAASTMEELPKDQKNGKRRNSFSSTRPENIDEEPRDSNSSNPLPRFMQATEAARAKVNTNNSPRSSPDVQDRDIYIKKRHSLPGANGRQGSPRIQRSLSQAQQGAKRNGTNPTQGIEKMAKVKAYLEYHGIQPFRLRSALIVVLIIDLGGMLLCILMNPVWCDIIEFESCSRISDVRHARRTPYVCEVHVVALRYSFAWAAASGALNLFDEKPFSS</sequence>
<dbReference type="PROSITE" id="PS50096">
    <property type="entry name" value="IQ"/>
    <property type="match status" value="1"/>
</dbReference>
<dbReference type="PANTHER" id="PTHR32295">
    <property type="entry name" value="IQ-DOMAIN 5-RELATED"/>
    <property type="match status" value="1"/>
</dbReference>
<dbReference type="GO" id="GO:0005516">
    <property type="term" value="F:calmodulin binding"/>
    <property type="evidence" value="ECO:0007669"/>
    <property type="project" value="UniProtKB-KW"/>
</dbReference>
<feature type="compositionally biased region" description="Basic residues" evidence="3">
    <location>
        <begin position="559"/>
        <end position="574"/>
    </location>
</feature>
<evidence type="ECO:0000256" key="1">
    <source>
        <dbReference type="ARBA" id="ARBA00022860"/>
    </source>
</evidence>
<comment type="similarity">
    <text evidence="2">Belongs to the IQD family.</text>
</comment>
<evidence type="ECO:0000256" key="2">
    <source>
        <dbReference type="ARBA" id="ARBA00024341"/>
    </source>
</evidence>
<accession>A0A7J9IMH0</accession>
<dbReference type="EMBL" id="JABFAE010000002">
    <property type="protein sequence ID" value="MBA0823291.1"/>
    <property type="molecule type" value="Genomic_DNA"/>
</dbReference>
<feature type="non-terminal residue" evidence="5">
    <location>
        <position position="800"/>
    </location>
</feature>
<gene>
    <name evidence="5" type="ORF">Goarm_020030</name>
</gene>
<feature type="compositionally biased region" description="Basic and acidic residues" evidence="3">
    <location>
        <begin position="203"/>
        <end position="212"/>
    </location>
</feature>
<keyword evidence="6" id="KW-1185">Reference proteome</keyword>
<evidence type="ECO:0008006" key="7">
    <source>
        <dbReference type="Google" id="ProtNLM"/>
    </source>
</evidence>
<keyword evidence="4" id="KW-1133">Transmembrane helix</keyword>
<name>A0A7J9IMH0_9ROSI</name>
<keyword evidence="4" id="KW-0812">Transmembrane</keyword>
<feature type="region of interest" description="Disordered" evidence="3">
    <location>
        <begin position="190"/>
        <end position="242"/>
    </location>
</feature>
<keyword evidence="4" id="KW-0472">Membrane</keyword>
<feature type="region of interest" description="Disordered" evidence="3">
    <location>
        <begin position="513"/>
        <end position="697"/>
    </location>
</feature>
<reference evidence="5 6" key="1">
    <citation type="journal article" date="2019" name="Genome Biol. Evol.">
        <title>Insights into the evolution of the New World diploid cottons (Gossypium, subgenus Houzingenia) based on genome sequencing.</title>
        <authorList>
            <person name="Grover C.E."/>
            <person name="Arick M.A. 2nd"/>
            <person name="Thrash A."/>
            <person name="Conover J.L."/>
            <person name="Sanders W.S."/>
            <person name="Peterson D.G."/>
            <person name="Frelichowski J.E."/>
            <person name="Scheffler J.A."/>
            <person name="Scheffler B.E."/>
            <person name="Wendel J.F."/>
        </authorList>
    </citation>
    <scope>NUCLEOTIDE SEQUENCE [LARGE SCALE GENOMIC DNA]</scope>
    <source>
        <strain evidence="5">6</strain>
        <tissue evidence="5">Leaf</tissue>
    </source>
</reference>